<evidence type="ECO:0000313" key="9">
    <source>
        <dbReference type="Proteomes" id="UP000319829"/>
    </source>
</evidence>
<accession>A0A538SNX2</accession>
<reference evidence="8 9" key="1">
    <citation type="journal article" date="2019" name="Nat. Microbiol.">
        <title>Mediterranean grassland soil C-N compound turnover is dependent on rainfall and depth, and is mediated by genomically divergent microorganisms.</title>
        <authorList>
            <person name="Diamond S."/>
            <person name="Andeer P.F."/>
            <person name="Li Z."/>
            <person name="Crits-Christoph A."/>
            <person name="Burstein D."/>
            <person name="Anantharaman K."/>
            <person name="Lane K.R."/>
            <person name="Thomas B.C."/>
            <person name="Pan C."/>
            <person name="Northen T.R."/>
            <person name="Banfield J.F."/>
        </authorList>
    </citation>
    <scope>NUCLEOTIDE SEQUENCE [LARGE SCALE GENOMIC DNA]</scope>
    <source>
        <strain evidence="8">WS_4</strain>
    </source>
</reference>
<feature type="transmembrane region" description="Helical" evidence="6">
    <location>
        <begin position="112"/>
        <end position="132"/>
    </location>
</feature>
<evidence type="ECO:0000259" key="7">
    <source>
        <dbReference type="Pfam" id="PF09924"/>
    </source>
</evidence>
<dbReference type="GO" id="GO:0016755">
    <property type="term" value="F:aminoacyltransferase activity"/>
    <property type="evidence" value="ECO:0007669"/>
    <property type="project" value="TreeGrafter"/>
</dbReference>
<feature type="transmembrane region" description="Helical" evidence="6">
    <location>
        <begin position="20"/>
        <end position="40"/>
    </location>
</feature>
<feature type="transmembrane region" description="Helical" evidence="6">
    <location>
        <begin position="207"/>
        <end position="228"/>
    </location>
</feature>
<dbReference type="GO" id="GO:0055091">
    <property type="term" value="P:phospholipid homeostasis"/>
    <property type="evidence" value="ECO:0007669"/>
    <property type="project" value="TreeGrafter"/>
</dbReference>
<dbReference type="Pfam" id="PF09924">
    <property type="entry name" value="LPG_synthase_C"/>
    <property type="match status" value="1"/>
</dbReference>
<proteinExistence type="predicted"/>
<protein>
    <submittedName>
        <fullName evidence="8">DUF2156 domain-containing protein</fullName>
    </submittedName>
</protein>
<dbReference type="EMBL" id="VBOU01000091">
    <property type="protein sequence ID" value="TMQ53060.1"/>
    <property type="molecule type" value="Genomic_DNA"/>
</dbReference>
<feature type="domain" description="Phosphatidylglycerol lysyltransferase C-terminal" evidence="7">
    <location>
        <begin position="247"/>
        <end position="558"/>
    </location>
</feature>
<keyword evidence="4 6" id="KW-1133">Transmembrane helix</keyword>
<keyword evidence="3 6" id="KW-0812">Transmembrane</keyword>
<feature type="transmembrane region" description="Helical" evidence="6">
    <location>
        <begin position="86"/>
        <end position="106"/>
    </location>
</feature>
<name>A0A538SNX2_UNCEI</name>
<keyword evidence="2" id="KW-1003">Cell membrane</keyword>
<evidence type="ECO:0000256" key="2">
    <source>
        <dbReference type="ARBA" id="ARBA00022475"/>
    </source>
</evidence>
<evidence type="ECO:0000256" key="1">
    <source>
        <dbReference type="ARBA" id="ARBA00004651"/>
    </source>
</evidence>
<keyword evidence="5 6" id="KW-0472">Membrane</keyword>
<feature type="transmembrane region" description="Helical" evidence="6">
    <location>
        <begin position="60"/>
        <end position="79"/>
    </location>
</feature>
<evidence type="ECO:0000256" key="6">
    <source>
        <dbReference type="SAM" id="Phobius"/>
    </source>
</evidence>
<comment type="caution">
    <text evidence="8">The sequence shown here is derived from an EMBL/GenBank/DDBJ whole genome shotgun (WGS) entry which is preliminary data.</text>
</comment>
<dbReference type="InterPro" id="IPR051211">
    <property type="entry name" value="PG_lysyltransferase"/>
</dbReference>
<evidence type="ECO:0000256" key="4">
    <source>
        <dbReference type="ARBA" id="ARBA00022989"/>
    </source>
</evidence>
<feature type="transmembrane region" description="Helical" evidence="6">
    <location>
        <begin position="144"/>
        <end position="166"/>
    </location>
</feature>
<dbReference type="InterPro" id="IPR024320">
    <property type="entry name" value="LPG_synthase_C"/>
</dbReference>
<dbReference type="GO" id="GO:0005886">
    <property type="term" value="C:plasma membrane"/>
    <property type="evidence" value="ECO:0007669"/>
    <property type="project" value="UniProtKB-SubCell"/>
</dbReference>
<gene>
    <name evidence="8" type="ORF">E6K74_10805</name>
</gene>
<dbReference type="PANTHER" id="PTHR34697">
    <property type="entry name" value="PHOSPHATIDYLGLYCEROL LYSYLTRANSFERASE"/>
    <property type="match status" value="1"/>
</dbReference>
<evidence type="ECO:0000313" key="8">
    <source>
        <dbReference type="EMBL" id="TMQ53060.1"/>
    </source>
</evidence>
<dbReference type="Proteomes" id="UP000319829">
    <property type="component" value="Unassembled WGS sequence"/>
</dbReference>
<dbReference type="PANTHER" id="PTHR34697:SF2">
    <property type="entry name" value="PHOSPHATIDYLGLYCEROL LYSYLTRANSFERASE"/>
    <property type="match status" value="1"/>
</dbReference>
<sequence length="600" mass="66040">MKSLPGPSRRGDGGVTARRVALSLAVAGQGIINLLSALLSHPPSRLMALRRIVPTYVLDTSRTFTLLAGALLLVTAWGLRRGKRRAFVAALFLCAVSVPVNMLKAFDFEEATAATILMFALGVSGDAFGVKSREPSLRALRSRALWAAFGLAVYAIAGCWLLQALYGGGASLARAVGESAYRLFGVGHETLVLPYYLGPHARNVVRWFLDSLSILALTLVVGVGLAALKPVRHGGRHRLASARVAILLEQHGDSSVAAFALAPGTDYFFSPTGRAVIAYRFESDTLLAIGDPVGPEEELRPLLEAFSEHCSERDWSFAFFQARPERLPLYRSLGWRALHIGEDPIIWTETFTLEGSTMGDVRRSTHKLEAAGIEARHFVPGSNPFDASKSEGHLAAELRHISSEWLSERHVEEKGFCMGRFDLHRLRGEWLAVAWDQTRGRVQGFVTWVPIWARRGWALDLMRRRKDAPAGVMEFLVAKSVEQARARGDALLSLSLSALAMVDYAERESGSAVSQAGGAPEGARAFLMQHLARFYDFENLFRWKRKFNPAFEDRYLVYPEPLSLPRITLALVRAQTTGGILSYFRRSSRRGEDPQPAAAS</sequence>
<comment type="subcellular location">
    <subcellularLocation>
        <location evidence="1">Cell membrane</location>
        <topology evidence="1">Multi-pass membrane protein</topology>
    </subcellularLocation>
</comment>
<evidence type="ECO:0000256" key="5">
    <source>
        <dbReference type="ARBA" id="ARBA00023136"/>
    </source>
</evidence>
<dbReference type="AlphaFoldDB" id="A0A538SNX2"/>
<organism evidence="8 9">
    <name type="scientific">Eiseniibacteriota bacterium</name>
    <dbReference type="NCBI Taxonomy" id="2212470"/>
    <lineage>
        <taxon>Bacteria</taxon>
        <taxon>Candidatus Eiseniibacteriota</taxon>
    </lineage>
</organism>
<evidence type="ECO:0000256" key="3">
    <source>
        <dbReference type="ARBA" id="ARBA00022692"/>
    </source>
</evidence>